<protein>
    <submittedName>
        <fullName evidence="2">Ribulose bisphosphate carboxylase small subunit</fullName>
    </submittedName>
</protein>
<evidence type="ECO:0000256" key="1">
    <source>
        <dbReference type="SAM" id="MobiDB-lite"/>
    </source>
</evidence>
<feature type="region of interest" description="Disordered" evidence="1">
    <location>
        <begin position="24"/>
        <end position="46"/>
    </location>
</feature>
<reference evidence="2 3" key="1">
    <citation type="submission" date="2020-03" db="EMBL/GenBank/DDBJ databases">
        <title>Genomic Encyclopedia of Type Strains, Phase IV (KMG-V): Genome sequencing to study the core and pangenomes of soil and plant-associated prokaryotes.</title>
        <authorList>
            <person name="Whitman W."/>
        </authorList>
    </citation>
    <scope>NUCLEOTIDE SEQUENCE [LARGE SCALE GENOMIC DNA]</scope>
    <source>
        <strain evidence="2 3">1B</strain>
    </source>
</reference>
<gene>
    <name evidence="2" type="ORF">HBN54_004183</name>
</gene>
<keyword evidence="3" id="KW-1185">Reference proteome</keyword>
<evidence type="ECO:0000313" key="3">
    <source>
        <dbReference type="Proteomes" id="UP000717634"/>
    </source>
</evidence>
<comment type="caution">
    <text evidence="2">The sequence shown here is derived from an EMBL/GenBank/DDBJ whole genome shotgun (WGS) entry which is preliminary data.</text>
</comment>
<dbReference type="Proteomes" id="UP000717634">
    <property type="component" value="Unassembled WGS sequence"/>
</dbReference>
<name>A0ABX1HMT5_9BACT</name>
<organism evidence="2 3">
    <name type="scientific">Hymenobacter artigasi</name>
    <dbReference type="NCBI Taxonomy" id="2719616"/>
    <lineage>
        <taxon>Bacteria</taxon>
        <taxon>Pseudomonadati</taxon>
        <taxon>Bacteroidota</taxon>
        <taxon>Cytophagia</taxon>
        <taxon>Cytophagales</taxon>
        <taxon>Hymenobacteraceae</taxon>
        <taxon>Hymenobacter</taxon>
    </lineage>
</organism>
<proteinExistence type="predicted"/>
<sequence length="46" mass="5219">MTTEQLESLLAQGEGISIEFKQARQPVRPPWPEPGNGCSPWRWPRG</sequence>
<evidence type="ECO:0000313" key="2">
    <source>
        <dbReference type="EMBL" id="NKI91563.1"/>
    </source>
</evidence>
<dbReference type="EMBL" id="JAAVTK010000019">
    <property type="protein sequence ID" value="NKI91563.1"/>
    <property type="molecule type" value="Genomic_DNA"/>
</dbReference>
<accession>A0ABX1HMT5</accession>